<dbReference type="RefSeq" id="WP_378555881.1">
    <property type="nucleotide sequence ID" value="NZ_JBHSDL010000005.1"/>
</dbReference>
<name>A0ABV8VC62_9NOCA</name>
<evidence type="ECO:0000313" key="2">
    <source>
        <dbReference type="Proteomes" id="UP001595844"/>
    </source>
</evidence>
<keyword evidence="2" id="KW-1185">Reference proteome</keyword>
<dbReference type="Proteomes" id="UP001595844">
    <property type="component" value="Unassembled WGS sequence"/>
</dbReference>
<protein>
    <submittedName>
        <fullName evidence="1">Uncharacterized protein</fullName>
    </submittedName>
</protein>
<proteinExistence type="predicted"/>
<organism evidence="1 2">
    <name type="scientific">Nocardia halotolerans</name>
    <dbReference type="NCBI Taxonomy" id="1755878"/>
    <lineage>
        <taxon>Bacteria</taxon>
        <taxon>Bacillati</taxon>
        <taxon>Actinomycetota</taxon>
        <taxon>Actinomycetes</taxon>
        <taxon>Mycobacteriales</taxon>
        <taxon>Nocardiaceae</taxon>
        <taxon>Nocardia</taxon>
    </lineage>
</organism>
<reference evidence="2" key="1">
    <citation type="journal article" date="2019" name="Int. J. Syst. Evol. Microbiol.">
        <title>The Global Catalogue of Microorganisms (GCM) 10K type strain sequencing project: providing services to taxonomists for standard genome sequencing and annotation.</title>
        <authorList>
            <consortium name="The Broad Institute Genomics Platform"/>
            <consortium name="The Broad Institute Genome Sequencing Center for Infectious Disease"/>
            <person name="Wu L."/>
            <person name="Ma J."/>
        </authorList>
    </citation>
    <scope>NUCLEOTIDE SEQUENCE [LARGE SCALE GENOMIC DNA]</scope>
    <source>
        <strain evidence="2">IBRC-M 10490</strain>
    </source>
</reference>
<gene>
    <name evidence="1" type="ORF">ACFO5K_04105</name>
</gene>
<evidence type="ECO:0000313" key="1">
    <source>
        <dbReference type="EMBL" id="MFC4373276.1"/>
    </source>
</evidence>
<dbReference type="EMBL" id="JBHSDL010000005">
    <property type="protein sequence ID" value="MFC4373276.1"/>
    <property type="molecule type" value="Genomic_DNA"/>
</dbReference>
<sequence>MPDYPKYRIRPATVEAIQFRLGTSTKAEMLAFCPEANIGVPWLDDTNNDTTDIRWFIVPCRDSGEVRPNDWIVRAPNGTYTVLRDDHFNRLYEPVEASHG</sequence>
<accession>A0ABV8VC62</accession>
<comment type="caution">
    <text evidence="1">The sequence shown here is derived from an EMBL/GenBank/DDBJ whole genome shotgun (WGS) entry which is preliminary data.</text>
</comment>